<reference evidence="2" key="1">
    <citation type="journal article" date="2019" name="Sci. Rep.">
        <title>Draft genome of Tanacetum cinerariifolium, the natural source of mosquito coil.</title>
        <authorList>
            <person name="Yamashiro T."/>
            <person name="Shiraishi A."/>
            <person name="Satake H."/>
            <person name="Nakayama K."/>
        </authorList>
    </citation>
    <scope>NUCLEOTIDE SEQUENCE</scope>
</reference>
<dbReference type="PANTHER" id="PTHR11439">
    <property type="entry name" value="GAG-POL-RELATED RETROTRANSPOSON"/>
    <property type="match status" value="1"/>
</dbReference>
<feature type="region of interest" description="Disordered" evidence="1">
    <location>
        <begin position="35"/>
        <end position="60"/>
    </location>
</feature>
<organism evidence="2">
    <name type="scientific">Tanacetum cinerariifolium</name>
    <name type="common">Dalmatian daisy</name>
    <name type="synonym">Chrysanthemum cinerariifolium</name>
    <dbReference type="NCBI Taxonomy" id="118510"/>
    <lineage>
        <taxon>Eukaryota</taxon>
        <taxon>Viridiplantae</taxon>
        <taxon>Streptophyta</taxon>
        <taxon>Embryophyta</taxon>
        <taxon>Tracheophyta</taxon>
        <taxon>Spermatophyta</taxon>
        <taxon>Magnoliopsida</taxon>
        <taxon>eudicotyledons</taxon>
        <taxon>Gunneridae</taxon>
        <taxon>Pentapetalae</taxon>
        <taxon>asterids</taxon>
        <taxon>campanulids</taxon>
        <taxon>Asterales</taxon>
        <taxon>Asteraceae</taxon>
        <taxon>Asteroideae</taxon>
        <taxon>Anthemideae</taxon>
        <taxon>Anthemidinae</taxon>
        <taxon>Tanacetum</taxon>
    </lineage>
</organism>
<feature type="compositionally biased region" description="Polar residues" evidence="1">
    <location>
        <begin position="42"/>
        <end position="56"/>
    </location>
</feature>
<name>A0A6L2KZS5_TANCI</name>
<protein>
    <submittedName>
        <fullName evidence="2">Uncharacterized protein</fullName>
    </submittedName>
</protein>
<proteinExistence type="predicted"/>
<accession>A0A6L2KZS5</accession>
<feature type="compositionally biased region" description="Basic and acidic residues" evidence="1">
    <location>
        <begin position="625"/>
        <end position="636"/>
    </location>
</feature>
<feature type="region of interest" description="Disordered" evidence="1">
    <location>
        <begin position="599"/>
        <end position="644"/>
    </location>
</feature>
<evidence type="ECO:0000313" key="2">
    <source>
        <dbReference type="EMBL" id="GEU53495.1"/>
    </source>
</evidence>
<evidence type="ECO:0000256" key="1">
    <source>
        <dbReference type="SAM" id="MobiDB-lite"/>
    </source>
</evidence>
<dbReference type="AlphaFoldDB" id="A0A6L2KZS5"/>
<feature type="region of interest" description="Disordered" evidence="1">
    <location>
        <begin position="436"/>
        <end position="464"/>
    </location>
</feature>
<dbReference type="EMBL" id="BKCJ010003183">
    <property type="protein sequence ID" value="GEU53495.1"/>
    <property type="molecule type" value="Genomic_DNA"/>
</dbReference>
<sequence length="644" mass="73181">MSFPKDDAGKKSTVEPTCVEAGKIDDLGCLDQQIKSTDDSKSTNSFNSASPTVNSTSDKDGTFQRTYGEWNFSTLITVNVVGFSFSHPAALDDFSKIPKLEDTGIFDDAYDDRDEDAEADYNKLEIVILVSPIPSIRIHNDYPKEQIIREVNFAIQTRKMAKQNEAGVKSASTPMETHKPLSKDLDGTYVDVYLYRSMIGSLMYLTSSRPDIRYLKGHSTLGIWYPKDSPLELIAYSDSDYPSASPDRKSTTGGCQFLGSRLISWQFYHSKTKHIEIRHHFIRDSYEKRLIEKVKIHIDSNVTYLLTKAFDVTRFQFLVASIGIELKGYLLNDGYVDLVQHFFDQHNMVANLEKSDDNAEFHQIVDFLSSCSVTYALTQIHAIVDGKAVVISKSLVRSDLLFDDEDGITCLTNDEIFENLALMGYEPLSTKLTFQKDTGGSPRHQETIGGTSAQTRSERVLEQPNEPPLTKAVYNKAFITLTNRVKKLESQLKQKRSRAVIHSSDKEELSEHIEDSPKQGRIIKEMYKDEDINLNKPFSKAKVKKNMIMYLKNQGGYKQSYFKGMKYEDIRRLFERIQDQVHTFVPKYSEIEREVMKRAGFDLQQGSSKKQRLDQQTEETEEEGEAKGDSDQEIQKSAHLLAGG</sequence>
<gene>
    <name evidence="2" type="ORF">Tci_025473</name>
</gene>
<comment type="caution">
    <text evidence="2">The sequence shown here is derived from an EMBL/GenBank/DDBJ whole genome shotgun (WGS) entry which is preliminary data.</text>
</comment>
<dbReference type="PANTHER" id="PTHR11439:SF509">
    <property type="entry name" value="RNA-DIRECTED DNA POLYMERASE"/>
    <property type="match status" value="1"/>
</dbReference>
<dbReference type="CDD" id="cd09272">
    <property type="entry name" value="RNase_HI_RT_Ty1"/>
    <property type="match status" value="1"/>
</dbReference>